<evidence type="ECO:0000313" key="4">
    <source>
        <dbReference type="EMBL" id="CRL11928.1"/>
    </source>
</evidence>
<keyword evidence="5" id="KW-1185">Reference proteome</keyword>
<feature type="repeat" description="ANK" evidence="3">
    <location>
        <begin position="503"/>
        <end position="535"/>
    </location>
</feature>
<evidence type="ECO:0000256" key="1">
    <source>
        <dbReference type="ARBA" id="ARBA00022737"/>
    </source>
</evidence>
<dbReference type="SUPFAM" id="SSF48403">
    <property type="entry name" value="Ankyrin repeat"/>
    <property type="match status" value="1"/>
</dbReference>
<evidence type="ECO:0000256" key="2">
    <source>
        <dbReference type="ARBA" id="ARBA00023043"/>
    </source>
</evidence>
<dbReference type="PANTHER" id="PTHR24198:SF165">
    <property type="entry name" value="ANKYRIN REPEAT-CONTAINING PROTEIN-RELATED"/>
    <property type="match status" value="1"/>
</dbReference>
<dbReference type="AlphaFoldDB" id="A0A0H5D5C6"/>
<keyword evidence="2 3" id="KW-0040">ANK repeat</keyword>
<dbReference type="InterPro" id="IPR002110">
    <property type="entry name" value="Ankyrin_rpt"/>
</dbReference>
<proteinExistence type="predicted"/>
<dbReference type="PROSITE" id="PS50088">
    <property type="entry name" value="ANK_REPEAT"/>
    <property type="match status" value="2"/>
</dbReference>
<protein>
    <submittedName>
        <fullName evidence="4">Ankyrin repeat protein</fullName>
    </submittedName>
</protein>
<keyword evidence="1" id="KW-0677">Repeat</keyword>
<dbReference type="EMBL" id="CVRL01000035">
    <property type="protein sequence ID" value="CRL11928.1"/>
    <property type="molecule type" value="Genomic_DNA"/>
</dbReference>
<reference evidence="5" key="1">
    <citation type="submission" date="2015-05" db="EMBL/GenBank/DDBJ databases">
        <authorList>
            <person name="Rodrigo-Torres Lidia"/>
            <person name="Arahal R.David."/>
        </authorList>
    </citation>
    <scope>NUCLEOTIDE SEQUENCE [LARGE SCALE GENOMIC DNA]</scope>
    <source>
        <strain evidence="5">CECT 7321</strain>
    </source>
</reference>
<dbReference type="Gene3D" id="1.25.40.20">
    <property type="entry name" value="Ankyrin repeat-containing domain"/>
    <property type="match status" value="2"/>
</dbReference>
<organism evidence="4 5">
    <name type="scientific">Phaeobacter italicus</name>
    <dbReference type="NCBI Taxonomy" id="481446"/>
    <lineage>
        <taxon>Bacteria</taxon>
        <taxon>Pseudomonadati</taxon>
        <taxon>Pseudomonadota</taxon>
        <taxon>Alphaproteobacteria</taxon>
        <taxon>Rhodobacterales</taxon>
        <taxon>Roseobacteraceae</taxon>
        <taxon>Phaeobacter</taxon>
    </lineage>
</organism>
<name>A0A0H5D5C6_9RHOB</name>
<dbReference type="Proteomes" id="UP000043764">
    <property type="component" value="Unassembled WGS sequence"/>
</dbReference>
<dbReference type="InterPro" id="IPR036770">
    <property type="entry name" value="Ankyrin_rpt-contain_sf"/>
</dbReference>
<gene>
    <name evidence="4" type="ORF">NIT7321_02798</name>
</gene>
<dbReference type="SMART" id="SM00248">
    <property type="entry name" value="ANK"/>
    <property type="match status" value="4"/>
</dbReference>
<sequence length="709" mass="78618">MAHDLTPIPQPSEIVAFLIRAMSHVDDANEAGLKKELQRLRKGKPLSPEASNDLLREHLCKFHDANGNQDWGATDFLPMLQEYTQLCLHLDCGALPSEVVREVFDRVAFGCFQDLFRETLPSTGISPQEILGNPEQATQLLWQSRVKDFGLTRLAVEIESKPKLHRGVENWVASIGRWSKGDHDVQINTILTLMEHWDRKFARALMVGRLYQRYCNLGLVDCRKHIPGYEIPFTLDAIQSAIAKLMQTPAIRESCDLSEAQQNIIKEIARLTDPRRKKATGEAIRLEALFDSLDNSLFGQPRLAGLGFYRGLYLAQLGKLDDALVAFEDAANWFQFRSAVQLKSCLHYALNTSRMLGRRRIYANWEGFCNGLGLDVNIPDAQLAVAKDFPELFPEAAPAFKSHPVENYLIDLQSWGNRPVDLRNPNRVIKGYGPTPTPQLALFAHLGQVDKVKQLLDAGADPNILDQNAGSALINALQGGDDACFWALLKVTSLEVINSRTSVGKSPLVVAVSGGKEDLVQGLLARGADTEIRGPLHRTALFEAVEQFADPHALVQTAIHTGLASADLPAFLRKTTSPFPDKEVFAQSLLDYTPDELAILPELAKHFLKGDTPATRQIVRLLLDSGADVNAVVGEVKLTPFLYAAEIGNPWLLNALIDHGADIRSRDVRGGTALSRLHFFGHSRLAAEFLSWLKPTDRIWLRENGVLLG</sequence>
<dbReference type="RefSeq" id="WP_050673813.1">
    <property type="nucleotide sequence ID" value="NZ_CVRL01000035.1"/>
</dbReference>
<accession>A0A0H5D5C6</accession>
<dbReference type="Pfam" id="PF12796">
    <property type="entry name" value="Ank_2"/>
    <property type="match status" value="1"/>
</dbReference>
<feature type="repeat" description="ANK" evidence="3">
    <location>
        <begin position="636"/>
        <end position="668"/>
    </location>
</feature>
<evidence type="ECO:0000313" key="5">
    <source>
        <dbReference type="Proteomes" id="UP000043764"/>
    </source>
</evidence>
<evidence type="ECO:0000256" key="3">
    <source>
        <dbReference type="PROSITE-ProRule" id="PRU00023"/>
    </source>
</evidence>
<dbReference type="PRINTS" id="PR01415">
    <property type="entry name" value="ANKYRIN"/>
</dbReference>
<dbReference type="PANTHER" id="PTHR24198">
    <property type="entry name" value="ANKYRIN REPEAT AND PROTEIN KINASE DOMAIN-CONTAINING PROTEIN"/>
    <property type="match status" value="1"/>
</dbReference>
<dbReference type="PROSITE" id="PS50297">
    <property type="entry name" value="ANK_REP_REGION"/>
    <property type="match status" value="1"/>
</dbReference>